<evidence type="ECO:0000256" key="2">
    <source>
        <dbReference type="ARBA" id="ARBA00022692"/>
    </source>
</evidence>
<proteinExistence type="predicted"/>
<gene>
    <name evidence="6" type="ordered locus">Bpet0926</name>
</gene>
<dbReference type="eggNOG" id="COG2981">
    <property type="taxonomic scope" value="Bacteria"/>
</dbReference>
<dbReference type="EMBL" id="AM902716">
    <property type="protein sequence ID" value="CAP41258.1"/>
    <property type="molecule type" value="Genomic_DNA"/>
</dbReference>
<name>A9I8K7_BORPD</name>
<feature type="transmembrane region" description="Helical" evidence="5">
    <location>
        <begin position="40"/>
        <end position="63"/>
    </location>
</feature>
<keyword evidence="4 5" id="KW-0472">Membrane</keyword>
<feature type="transmembrane region" description="Helical" evidence="5">
    <location>
        <begin position="219"/>
        <end position="240"/>
    </location>
</feature>
<dbReference type="Pfam" id="PF07264">
    <property type="entry name" value="EI24"/>
    <property type="match status" value="1"/>
</dbReference>
<dbReference type="InterPro" id="IPR059112">
    <property type="entry name" value="CysZ/EI24"/>
</dbReference>
<feature type="transmembrane region" description="Helical" evidence="5">
    <location>
        <begin position="174"/>
        <end position="191"/>
    </location>
</feature>
<organism evidence="6 7">
    <name type="scientific">Bordetella petrii (strain ATCC BAA-461 / DSM 12804 / CCUG 43448 / CIP 107267 / Se-1111R)</name>
    <dbReference type="NCBI Taxonomy" id="340100"/>
    <lineage>
        <taxon>Bacteria</taxon>
        <taxon>Pseudomonadati</taxon>
        <taxon>Pseudomonadota</taxon>
        <taxon>Betaproteobacteria</taxon>
        <taxon>Burkholderiales</taxon>
        <taxon>Alcaligenaceae</taxon>
        <taxon>Bordetella</taxon>
    </lineage>
</organism>
<evidence type="ECO:0000256" key="4">
    <source>
        <dbReference type="ARBA" id="ARBA00023136"/>
    </source>
</evidence>
<feature type="transmembrane region" description="Helical" evidence="5">
    <location>
        <begin position="98"/>
        <end position="129"/>
    </location>
</feature>
<dbReference type="Proteomes" id="UP000001225">
    <property type="component" value="Chromosome"/>
</dbReference>
<dbReference type="STRING" id="94624.Bpet0926"/>
<comment type="subcellular location">
    <subcellularLocation>
        <location evidence="1">Membrane</location>
        <topology evidence="1">Multi-pass membrane protein</topology>
    </subcellularLocation>
</comment>
<dbReference type="AlphaFoldDB" id="A9I8K7"/>
<evidence type="ECO:0000313" key="6">
    <source>
        <dbReference type="EMBL" id="CAP41258.1"/>
    </source>
</evidence>
<protein>
    <submittedName>
        <fullName evidence="6">Inner membrane protein</fullName>
    </submittedName>
</protein>
<evidence type="ECO:0000256" key="1">
    <source>
        <dbReference type="ARBA" id="ARBA00004141"/>
    </source>
</evidence>
<reference evidence="6 7" key="1">
    <citation type="journal article" date="2008" name="BMC Genomics">
        <title>The missing link: Bordetella petrii is endowed with both the metabolic versatility of environmental bacteria and virulence traits of pathogenic Bordetellae.</title>
        <authorList>
            <person name="Gross R."/>
            <person name="Guzman C.A."/>
            <person name="Sebaihia M."/>
            <person name="Martins Dos Santos V.A."/>
            <person name="Pieper D.H."/>
            <person name="Koebnik R."/>
            <person name="Lechner M."/>
            <person name="Bartels D."/>
            <person name="Buhrmester J."/>
            <person name="Choudhuri J.V."/>
            <person name="Ebensen T."/>
            <person name="Gaigalat L."/>
            <person name="Herrmann S."/>
            <person name="Khachane A.N."/>
            <person name="Larisch C."/>
            <person name="Link S."/>
            <person name="Linke B."/>
            <person name="Meyer F."/>
            <person name="Mormann S."/>
            <person name="Nakunst D."/>
            <person name="Rueckert C."/>
            <person name="Schneiker-Bekel S."/>
            <person name="Schulze K."/>
            <person name="Vorhoelter F.J."/>
            <person name="Yevsa T."/>
            <person name="Engle J.T."/>
            <person name="Goldman W.E."/>
            <person name="Puehler A."/>
            <person name="Goebel U.B."/>
            <person name="Goesmann A."/>
            <person name="Bloecker H."/>
            <person name="Kaiser O."/>
            <person name="Martinez-Arias R."/>
        </authorList>
    </citation>
    <scope>NUCLEOTIDE SEQUENCE [LARGE SCALE GENOMIC DNA]</scope>
    <source>
        <strain evidence="7">ATCC BAA-461 / DSM 12804 / CCUG 43448 / CIP 107267 / Se-1111R</strain>
    </source>
</reference>
<sequence length="267" mass="29516">MIPPRPDPAAPTPARAAAAGAAGVAQAFKRALVSQCHPNMLFAVLLPFVIALLGALLLVWLFWTPLTDWLNLQASQWQFVNNVDAWLVGIGLFSIKLYFIPVIAAAILLPVSGILGLAIAAVFVMPLVLRHVGAREYAGVARQGRNATAYSVWNAIWVSAIFAIGWVLTLPFWLIPPMAVILSVFWWAFAFSRMLRVDAIVEHASPAERRILLERHNTGFWIIGLICSLLNLLPPAWIILPVYSGLVYAHYGLEALRRLRQERVIEA</sequence>
<evidence type="ECO:0000313" key="7">
    <source>
        <dbReference type="Proteomes" id="UP000001225"/>
    </source>
</evidence>
<keyword evidence="2 5" id="KW-0812">Transmembrane</keyword>
<accession>A9I8K7</accession>
<keyword evidence="3 5" id="KW-1133">Transmembrane helix</keyword>
<feature type="transmembrane region" description="Helical" evidence="5">
    <location>
        <begin position="150"/>
        <end position="168"/>
    </location>
</feature>
<dbReference type="KEGG" id="bpt:Bpet0926"/>
<keyword evidence="7" id="KW-1185">Reference proteome</keyword>
<evidence type="ECO:0000256" key="5">
    <source>
        <dbReference type="SAM" id="Phobius"/>
    </source>
</evidence>
<evidence type="ECO:0000256" key="3">
    <source>
        <dbReference type="ARBA" id="ARBA00022989"/>
    </source>
</evidence>